<dbReference type="RefSeq" id="WP_183300672.1">
    <property type="nucleotide sequence ID" value="NZ_JACHWF010000009.1"/>
</dbReference>
<dbReference type="EMBL" id="JACHWF010000009">
    <property type="protein sequence ID" value="MBB3010630.1"/>
    <property type="molecule type" value="Genomic_DNA"/>
</dbReference>
<protein>
    <submittedName>
        <fullName evidence="1">Uncharacterized protein</fullName>
    </submittedName>
</protein>
<comment type="caution">
    <text evidence="1">The sequence shown here is derived from an EMBL/GenBank/DDBJ whole genome shotgun (WGS) entry which is preliminary data.</text>
</comment>
<evidence type="ECO:0000313" key="1">
    <source>
        <dbReference type="EMBL" id="MBB3010630.1"/>
    </source>
</evidence>
<evidence type="ECO:0000313" key="2">
    <source>
        <dbReference type="Proteomes" id="UP000578036"/>
    </source>
</evidence>
<gene>
    <name evidence="1" type="ORF">FHX61_005311</name>
</gene>
<accession>A0A7W4VGP5</accession>
<name>A0A7W4VGP5_9BURK</name>
<dbReference type="Proteomes" id="UP000578036">
    <property type="component" value="Unassembled WGS sequence"/>
</dbReference>
<reference evidence="1 2" key="1">
    <citation type="submission" date="2020-08" db="EMBL/GenBank/DDBJ databases">
        <title>Genomic Encyclopedia of Type Strains, Phase IV (KMG-V): Genome sequencing to study the core and pangenomes of soil and plant-associated prokaryotes.</title>
        <authorList>
            <person name="Whitman W."/>
        </authorList>
    </citation>
    <scope>NUCLEOTIDE SEQUENCE [LARGE SCALE GENOMIC DNA]</scope>
    <source>
        <strain evidence="1 2">SLV-2362</strain>
    </source>
</reference>
<dbReference type="AlphaFoldDB" id="A0A7W4VGP5"/>
<proteinExistence type="predicted"/>
<keyword evidence="2" id="KW-1185">Reference proteome</keyword>
<organism evidence="1 2">
    <name type="scientific">Cupriavidus alkaliphilus</name>
    <dbReference type="NCBI Taxonomy" id="942866"/>
    <lineage>
        <taxon>Bacteria</taxon>
        <taxon>Pseudomonadati</taxon>
        <taxon>Pseudomonadota</taxon>
        <taxon>Betaproteobacteria</taxon>
        <taxon>Burkholderiales</taxon>
        <taxon>Burkholderiaceae</taxon>
        <taxon>Cupriavidus</taxon>
    </lineage>
</organism>
<sequence length="140" mass="15081">MTAIVLIALEYVGKKPWTLDNVAGSGKAWNGPGDVQEVTVNQARRLLKHPDQWALANPEDAELVDGEVTVQVTHPSGETSEVPAAVLKKPIEKMSKPELAAYALTELKLELAPNLSKKAMIDAIEEAIKGAEPMTEDEVA</sequence>